<dbReference type="Proteomes" id="UP000430692">
    <property type="component" value="Unassembled WGS sequence"/>
</dbReference>
<dbReference type="InterPro" id="IPR007324">
    <property type="entry name" value="Sugar-bd_dom_put"/>
</dbReference>
<protein>
    <submittedName>
        <fullName evidence="6">Winged helix-turn-helix transcriptional regulator</fullName>
    </submittedName>
</protein>
<dbReference type="SUPFAM" id="SSF100950">
    <property type="entry name" value="NagB/RpiA/CoA transferase-like"/>
    <property type="match status" value="1"/>
</dbReference>
<evidence type="ECO:0000259" key="5">
    <source>
        <dbReference type="Pfam" id="PF04198"/>
    </source>
</evidence>
<accession>A0A6I4VPQ0</accession>
<keyword evidence="2" id="KW-0805">Transcription regulation</keyword>
<keyword evidence="3" id="KW-0238">DNA-binding</keyword>
<dbReference type="InterPro" id="IPR037171">
    <property type="entry name" value="NagB/RpiA_transferase-like"/>
</dbReference>
<dbReference type="PANTHER" id="PTHR34294:SF12">
    <property type="entry name" value="SUGAR-BINDING TRANSCRIPTIONAL REGULATOR"/>
    <property type="match status" value="1"/>
</dbReference>
<dbReference type="EMBL" id="WUUL01000001">
    <property type="protein sequence ID" value="MXQ52378.1"/>
    <property type="molecule type" value="Genomic_DNA"/>
</dbReference>
<feature type="domain" description="Sugar-binding" evidence="5">
    <location>
        <begin position="60"/>
        <end position="310"/>
    </location>
</feature>
<comment type="caution">
    <text evidence="6">The sequence shown here is derived from an EMBL/GenBank/DDBJ whole genome shotgun (WGS) entry which is preliminary data.</text>
</comment>
<keyword evidence="7" id="KW-1185">Reference proteome</keyword>
<dbReference type="Gene3D" id="3.40.50.1360">
    <property type="match status" value="1"/>
</dbReference>
<reference evidence="6 7" key="1">
    <citation type="submission" date="2019-12" db="EMBL/GenBank/DDBJ databases">
        <title>Whole-genome analyses of novel actinobacteria.</title>
        <authorList>
            <person name="Sahin N."/>
            <person name="Saygin H."/>
        </authorList>
    </citation>
    <scope>NUCLEOTIDE SEQUENCE [LARGE SCALE GENOMIC DNA]</scope>
    <source>
        <strain evidence="6 7">KC615</strain>
    </source>
</reference>
<evidence type="ECO:0000313" key="7">
    <source>
        <dbReference type="Proteomes" id="UP000430692"/>
    </source>
</evidence>
<evidence type="ECO:0000256" key="4">
    <source>
        <dbReference type="ARBA" id="ARBA00023163"/>
    </source>
</evidence>
<organism evidence="6 7">
    <name type="scientific">Shimazuella alba</name>
    <dbReference type="NCBI Taxonomy" id="2690964"/>
    <lineage>
        <taxon>Bacteria</taxon>
        <taxon>Bacillati</taxon>
        <taxon>Bacillota</taxon>
        <taxon>Bacilli</taxon>
        <taxon>Bacillales</taxon>
        <taxon>Thermoactinomycetaceae</taxon>
        <taxon>Shimazuella</taxon>
    </lineage>
</organism>
<dbReference type="GO" id="GO:0030246">
    <property type="term" value="F:carbohydrate binding"/>
    <property type="evidence" value="ECO:0007669"/>
    <property type="project" value="InterPro"/>
</dbReference>
<evidence type="ECO:0000256" key="1">
    <source>
        <dbReference type="ARBA" id="ARBA00010466"/>
    </source>
</evidence>
<gene>
    <name evidence="6" type="ORF">GSM42_01140</name>
</gene>
<dbReference type="InterPro" id="IPR051054">
    <property type="entry name" value="SorC_transcr_regulators"/>
</dbReference>
<evidence type="ECO:0000256" key="2">
    <source>
        <dbReference type="ARBA" id="ARBA00023015"/>
    </source>
</evidence>
<dbReference type="GO" id="GO:0003677">
    <property type="term" value="F:DNA binding"/>
    <property type="evidence" value="ECO:0007669"/>
    <property type="project" value="UniProtKB-KW"/>
</dbReference>
<dbReference type="PANTHER" id="PTHR34294">
    <property type="entry name" value="TRANSCRIPTIONAL REGULATOR-RELATED"/>
    <property type="match status" value="1"/>
</dbReference>
<dbReference type="AlphaFoldDB" id="A0A6I4VPQ0"/>
<proteinExistence type="inferred from homology"/>
<sequence length="317" mass="35013">MNNDEKKKLIKIAKMYYLEELTQAVIAKKIGVSRPTISKMLQQAKEEGIVKVTILDDGFDVIEREQKIAQKFGLREVIITSTENMSQDQALRALGKATAAYVSKSLRSINRLGVSWGKSLLEMVKEYPIEQRNVNVIPLVGGMGPKEVALHANQIAYELSKKINGQCESLYAPAMVATIEQKDGLTGLPFIESVLEQGKQCDMAIVGIGNPYEHSTMYEIGYLSDADIEELRQAKVVGDISSKYILESGELATVSINQRGIGIELEDLKKIDNVIGIARGVYKVESILATLKGGYLDVLITDDETASHLIESFEEKN</sequence>
<dbReference type="Pfam" id="PF04198">
    <property type="entry name" value="Sugar-bind"/>
    <property type="match status" value="1"/>
</dbReference>
<keyword evidence="4" id="KW-0804">Transcription</keyword>
<evidence type="ECO:0000256" key="3">
    <source>
        <dbReference type="ARBA" id="ARBA00023125"/>
    </source>
</evidence>
<evidence type="ECO:0000313" key="6">
    <source>
        <dbReference type="EMBL" id="MXQ52378.1"/>
    </source>
</evidence>
<comment type="similarity">
    <text evidence="1">Belongs to the SorC transcriptional regulatory family.</text>
</comment>
<name>A0A6I4VPQ0_9BACL</name>
<dbReference type="Gene3D" id="1.10.10.60">
    <property type="entry name" value="Homeodomain-like"/>
    <property type="match status" value="1"/>
</dbReference>